<dbReference type="SMART" id="SM00028">
    <property type="entry name" value="TPR"/>
    <property type="match status" value="3"/>
</dbReference>
<comment type="function">
    <text evidence="1">Involved in endocytosis.</text>
</comment>
<dbReference type="InterPro" id="IPR019734">
    <property type="entry name" value="TPR_rpt"/>
</dbReference>
<dbReference type="PANTHER" id="PTHR23083">
    <property type="entry name" value="TETRATRICOPEPTIDE REPEAT PROTEIN, TPR"/>
    <property type="match status" value="1"/>
</dbReference>
<feature type="region of interest" description="Disordered" evidence="4">
    <location>
        <begin position="841"/>
        <end position="873"/>
    </location>
</feature>
<dbReference type="SUPFAM" id="SSF48452">
    <property type="entry name" value="TPR-like"/>
    <property type="match status" value="2"/>
</dbReference>
<keyword evidence="3" id="KW-0802">TPR repeat</keyword>
<dbReference type="Pfam" id="PF13181">
    <property type="entry name" value="TPR_8"/>
    <property type="match status" value="1"/>
</dbReference>
<reference evidence="5" key="1">
    <citation type="journal article" date="2020" name="Nat. Commun.">
        <title>Large-scale genome sequencing of mycorrhizal fungi provides insights into the early evolution of symbiotic traits.</title>
        <authorList>
            <person name="Miyauchi S."/>
            <person name="Kiss E."/>
            <person name="Kuo A."/>
            <person name="Drula E."/>
            <person name="Kohler A."/>
            <person name="Sanchez-Garcia M."/>
            <person name="Morin E."/>
            <person name="Andreopoulos B."/>
            <person name="Barry K.W."/>
            <person name="Bonito G."/>
            <person name="Buee M."/>
            <person name="Carver A."/>
            <person name="Chen C."/>
            <person name="Cichocki N."/>
            <person name="Clum A."/>
            <person name="Culley D."/>
            <person name="Crous P.W."/>
            <person name="Fauchery L."/>
            <person name="Girlanda M."/>
            <person name="Hayes R.D."/>
            <person name="Keri Z."/>
            <person name="LaButti K."/>
            <person name="Lipzen A."/>
            <person name="Lombard V."/>
            <person name="Magnuson J."/>
            <person name="Maillard F."/>
            <person name="Murat C."/>
            <person name="Nolan M."/>
            <person name="Ohm R.A."/>
            <person name="Pangilinan J."/>
            <person name="Pereira M.F."/>
            <person name="Perotto S."/>
            <person name="Peter M."/>
            <person name="Pfister S."/>
            <person name="Riley R."/>
            <person name="Sitrit Y."/>
            <person name="Stielow J.B."/>
            <person name="Szollosi G."/>
            <person name="Zifcakova L."/>
            <person name="Stursova M."/>
            <person name="Spatafora J.W."/>
            <person name="Tedersoo L."/>
            <person name="Vaario L.M."/>
            <person name="Yamada A."/>
            <person name="Yan M."/>
            <person name="Wang P."/>
            <person name="Xu J."/>
            <person name="Bruns T."/>
            <person name="Baldrian P."/>
            <person name="Vilgalys R."/>
            <person name="Dunand C."/>
            <person name="Henrissat B."/>
            <person name="Grigoriev I.V."/>
            <person name="Hibbett D."/>
            <person name="Nagy L.G."/>
            <person name="Martin F.M."/>
        </authorList>
    </citation>
    <scope>NUCLEOTIDE SEQUENCE</scope>
    <source>
        <strain evidence="5">UP504</strain>
    </source>
</reference>
<dbReference type="EMBL" id="MU129040">
    <property type="protein sequence ID" value="KAF9509208.1"/>
    <property type="molecule type" value="Genomic_DNA"/>
</dbReference>
<accession>A0A9P6ANX7</accession>
<evidence type="ECO:0000256" key="1">
    <source>
        <dbReference type="ARBA" id="ARBA00002550"/>
    </source>
</evidence>
<sequence>MTGFSPLCLCAPFSPNEKRFRRPVRRPKATGAMAHNPKAAHYYQQLHATLLRGAWADSNPGRAPNGAVLDWSELLRKFRKHCTHHGDFANVVQQIQALALLMLSPSQSISPEALDGEVGDVSGPLPLKSEGVLRTERRDEALECLNGLGSANEKSHSTELVHTMHMLSEIQANVSPFFLQVDFTSFEVRTGVTPLHASSQAPATMSTMRTAESATSNIEPVLSRTVSASGSMGVGSTTRHLENLCFPLACHLPTLGNGLIYTLFIRALCLSSSFTSLPQPMPITPASLSTPISVADESGYSQAASSDPAQKVAWYAECRVLAEEYRRILEVVTRFPKAGEQNTLVNDFVDMSVGIWERGGCDEAQTDWIIDILWWATRLTFYSQRIMRHLTRLLLASSDFPQAKRTFKLYVQLVSKGRQTSAGEVSLQLQRRAQEDLLADHPSVIASEEMCENGSKADSRGDRDSDQTFVGAMLFGVRMLCRYGDGDDVREARKVWDVIEDVMREGQGWQKRTLTDVNITHGILCMRLADFGALTYLRYCRLHFTLTNVPIFKAADLDPLSLTAFYQLALAQSALRQVDAAVISARAVLELAPKDTQEWDKASQIIELCMARTEEETEADPARNETVNGYATRSIPGNDGYRATGGAHPASILCETPIANGTTPVIEARSPKIPSAASLQYGLTGTPFVSKIEKFESSIQLLLTQLAIVERVEGAEVANEKWPDVFKFFSTHCLSGPSVPSRLTKLKPRSVDSNQGASLDLPPSTTTMQNASSGSTSVPRIEVEVPTSPTRTAIIVIVPPQSSSMSWIDERGETSRHGPYHSTPGARPSFYGLAFTRIRSRASRRRSPVGSYFRGQGGHSSRDRTPSPPPLLSNTLHTLRENRLLSELWLTSAATFRRMGRLDEAKRAIMEAEVLDETNPNVWVQLGLYYAGMDDIAHATESLSKALVIDQDNVAATIHLAQIYLLPGACDPSASRSPADCKAAGAGMVAGMLDGFTRRAVGWDVLRRGTFWEKLPGCRGVRNAKGNA</sequence>
<dbReference type="InterPro" id="IPR051722">
    <property type="entry name" value="Endocytosis_PI4K-reg_protein"/>
</dbReference>
<dbReference type="InterPro" id="IPR011990">
    <property type="entry name" value="TPR-like_helical_dom_sf"/>
</dbReference>
<evidence type="ECO:0008006" key="7">
    <source>
        <dbReference type="Google" id="ProtNLM"/>
    </source>
</evidence>
<evidence type="ECO:0000256" key="2">
    <source>
        <dbReference type="ARBA" id="ARBA00038251"/>
    </source>
</evidence>
<protein>
    <recommendedName>
        <fullName evidence="7">TPR-like protein</fullName>
    </recommendedName>
</protein>
<organism evidence="5 6">
    <name type="scientific">Hydnum rufescens UP504</name>
    <dbReference type="NCBI Taxonomy" id="1448309"/>
    <lineage>
        <taxon>Eukaryota</taxon>
        <taxon>Fungi</taxon>
        <taxon>Dikarya</taxon>
        <taxon>Basidiomycota</taxon>
        <taxon>Agaricomycotina</taxon>
        <taxon>Agaricomycetes</taxon>
        <taxon>Cantharellales</taxon>
        <taxon>Hydnaceae</taxon>
        <taxon>Hydnum</taxon>
    </lineage>
</organism>
<dbReference type="AlphaFoldDB" id="A0A9P6ANX7"/>
<dbReference type="OrthoDB" id="29013at2759"/>
<name>A0A9P6ANX7_9AGAM</name>
<feature type="repeat" description="TPR" evidence="3">
    <location>
        <begin position="920"/>
        <end position="953"/>
    </location>
</feature>
<feature type="compositionally biased region" description="Polar residues" evidence="4">
    <location>
        <begin position="751"/>
        <end position="778"/>
    </location>
</feature>
<comment type="caution">
    <text evidence="5">The sequence shown here is derived from an EMBL/GenBank/DDBJ whole genome shotgun (WGS) entry which is preliminary data.</text>
</comment>
<keyword evidence="6" id="KW-1185">Reference proteome</keyword>
<evidence type="ECO:0000313" key="6">
    <source>
        <dbReference type="Proteomes" id="UP000886523"/>
    </source>
</evidence>
<dbReference type="PROSITE" id="PS50005">
    <property type="entry name" value="TPR"/>
    <property type="match status" value="1"/>
</dbReference>
<evidence type="ECO:0000256" key="4">
    <source>
        <dbReference type="SAM" id="MobiDB-lite"/>
    </source>
</evidence>
<evidence type="ECO:0000256" key="3">
    <source>
        <dbReference type="PROSITE-ProRule" id="PRU00339"/>
    </source>
</evidence>
<feature type="region of interest" description="Disordered" evidence="4">
    <location>
        <begin position="744"/>
        <end position="779"/>
    </location>
</feature>
<comment type="similarity">
    <text evidence="2">Belongs to the YPP1 family.</text>
</comment>
<proteinExistence type="inferred from homology"/>
<dbReference type="Proteomes" id="UP000886523">
    <property type="component" value="Unassembled WGS sequence"/>
</dbReference>
<dbReference type="PANTHER" id="PTHR23083:SF464">
    <property type="entry name" value="TETRATRICOPEPTIDE REPEAT DOMAIN 7, ISOFORM A"/>
    <property type="match status" value="1"/>
</dbReference>
<dbReference type="Gene3D" id="1.25.40.10">
    <property type="entry name" value="Tetratricopeptide repeat domain"/>
    <property type="match status" value="1"/>
</dbReference>
<evidence type="ECO:0000313" key="5">
    <source>
        <dbReference type="EMBL" id="KAF9509208.1"/>
    </source>
</evidence>
<gene>
    <name evidence="5" type="ORF">BS47DRAFT_1397092</name>
</gene>